<keyword evidence="2" id="KW-0540">Nuclease</keyword>
<dbReference type="Pfam" id="PF13392">
    <property type="entry name" value="HNH_3"/>
    <property type="match status" value="1"/>
</dbReference>
<dbReference type="InterPro" id="IPR003615">
    <property type="entry name" value="HNH_nuc"/>
</dbReference>
<organism evidence="2 3">
    <name type="scientific">Kluyvera ascorbata</name>
    <dbReference type="NCBI Taxonomy" id="51288"/>
    <lineage>
        <taxon>Bacteria</taxon>
        <taxon>Pseudomonadati</taxon>
        <taxon>Pseudomonadota</taxon>
        <taxon>Gammaproteobacteria</taxon>
        <taxon>Enterobacterales</taxon>
        <taxon>Enterobacteriaceae</taxon>
        <taxon>Kluyvera</taxon>
    </lineage>
</organism>
<dbReference type="InterPro" id="IPR044925">
    <property type="entry name" value="His-Me_finger_sf"/>
</dbReference>
<dbReference type="EMBL" id="JAZKKV010000001">
    <property type="protein sequence ID" value="MEE9654132.1"/>
    <property type="molecule type" value="Genomic_DNA"/>
</dbReference>
<proteinExistence type="predicted"/>
<reference evidence="2 3" key="1">
    <citation type="submission" date="2023-10" db="EMBL/GenBank/DDBJ databases">
        <title>Wastewater isolates of ESBL- and carbapenemase-producing Gram-negative bacteria from New Zealand.</title>
        <authorList>
            <person name="Straub C."/>
            <person name="Weaver L."/>
            <person name="Cornelius A."/>
            <person name="Mcgill E."/>
            <person name="Dyet K."/>
            <person name="White L."/>
            <person name="Pattis I."/>
        </authorList>
    </citation>
    <scope>NUCLEOTIDE SEQUENCE [LARGE SCALE GENOMIC DNA]</scope>
    <source>
        <strain evidence="2 3">ESBL09</strain>
    </source>
</reference>
<keyword evidence="2" id="KW-0378">Hydrolase</keyword>
<comment type="caution">
    <text evidence="2">The sequence shown here is derived from an EMBL/GenBank/DDBJ whole genome shotgun (WGS) entry which is preliminary data.</text>
</comment>
<evidence type="ECO:0000313" key="2">
    <source>
        <dbReference type="EMBL" id="MEE9654132.1"/>
    </source>
</evidence>
<keyword evidence="3" id="KW-1185">Reference proteome</keyword>
<evidence type="ECO:0000313" key="3">
    <source>
        <dbReference type="Proteomes" id="UP001331691"/>
    </source>
</evidence>
<dbReference type="GO" id="GO:0004519">
    <property type="term" value="F:endonuclease activity"/>
    <property type="evidence" value="ECO:0007669"/>
    <property type="project" value="UniProtKB-KW"/>
</dbReference>
<name>A0AB35XBH9_9ENTR</name>
<dbReference type="SUPFAM" id="SSF54060">
    <property type="entry name" value="His-Me finger endonucleases"/>
    <property type="match status" value="1"/>
</dbReference>
<keyword evidence="2" id="KW-0255">Endonuclease</keyword>
<evidence type="ECO:0000259" key="1">
    <source>
        <dbReference type="Pfam" id="PF13392"/>
    </source>
</evidence>
<gene>
    <name evidence="2" type="ORF">V4836_08165</name>
</gene>
<protein>
    <submittedName>
        <fullName evidence="2">HNH endonuclease</fullName>
    </submittedName>
</protein>
<feature type="domain" description="HNH nuclease" evidence="1">
    <location>
        <begin position="10"/>
        <end position="42"/>
    </location>
</feature>
<accession>A0AB35XBH9</accession>
<dbReference type="AlphaFoldDB" id="A0AB35XBH9"/>
<dbReference type="Gene3D" id="3.90.75.20">
    <property type="match status" value="1"/>
</dbReference>
<dbReference type="RefSeq" id="WP_331388077.1">
    <property type="nucleotide sequence ID" value="NZ_JAZKKV010000001.1"/>
</dbReference>
<sequence length="103" mass="11658">MLAMAFKIEGYDVPGLVVDHIDGDTRNSTLDNLQFITKGENRKKGKKGSTSKPFTDYERNQIIQAKRTGLVKSDSEAKVYFNTLWNRSTTRQTYGKVLRKAGL</sequence>
<dbReference type="Proteomes" id="UP001331691">
    <property type="component" value="Unassembled WGS sequence"/>
</dbReference>